<evidence type="ECO:0000313" key="2">
    <source>
        <dbReference type="EMBL" id="UOQ83375.1"/>
    </source>
</evidence>
<keyword evidence="3" id="KW-1185">Reference proteome</keyword>
<reference evidence="2 3" key="1">
    <citation type="submission" date="2022-04" db="EMBL/GenBank/DDBJ databases">
        <title>Gracilibacillus sp. isolated from saltern.</title>
        <authorList>
            <person name="Won M."/>
            <person name="Lee C.-M."/>
            <person name="Woen H.-Y."/>
            <person name="Kwon S.-W."/>
        </authorList>
    </citation>
    <scope>NUCLEOTIDE SEQUENCE [LARGE SCALE GENOMIC DNA]</scope>
    <source>
        <strain evidence="2 3">SSPM10-3</strain>
    </source>
</reference>
<dbReference type="RefSeq" id="WP_244740215.1">
    <property type="nucleotide sequence ID" value="NZ_CP095071.1"/>
</dbReference>
<dbReference type="Proteomes" id="UP000831537">
    <property type="component" value="Chromosome"/>
</dbReference>
<dbReference type="InterPro" id="IPR018656">
    <property type="entry name" value="DUF2087"/>
</dbReference>
<evidence type="ECO:0000259" key="1">
    <source>
        <dbReference type="Pfam" id="PF09860"/>
    </source>
</evidence>
<protein>
    <submittedName>
        <fullName evidence="2">DUF2087 domain-containing protein</fullName>
    </submittedName>
</protein>
<dbReference type="EMBL" id="CP095071">
    <property type="protein sequence ID" value="UOQ83375.1"/>
    <property type="molecule type" value="Genomic_DNA"/>
</dbReference>
<sequence length="255" mass="30490">MEMSEQFWQASIKELKKGYIEEQDHFACLLCGTHTEKGVIYPHHDSLYDAEKYMKIHIQESHQSVFDYLLKMDRKLTGITEHQKRLLQLFYLGKNDKEIQTELEIGSSSTIRHHRFALKEKERQARNFLAMMELLREKDQYAPQFTPVHPTATMVDDRYNVTKTEKTKIIDKFFPDGVGNGLHNFPPKEKQRMIILGEIAKQLDAEHRYSEKEFNESLKQYYHDYVKIRRYLIEYGFISRKPDGSEYWLRKNTKE</sequence>
<gene>
    <name evidence="2" type="ORF">MUN87_11420</name>
</gene>
<proteinExistence type="predicted"/>
<name>A0ABY4GHB7_9BACI</name>
<organism evidence="2 3">
    <name type="scientific">Gracilibacillus salinarum</name>
    <dbReference type="NCBI Taxonomy" id="2932255"/>
    <lineage>
        <taxon>Bacteria</taxon>
        <taxon>Bacillati</taxon>
        <taxon>Bacillota</taxon>
        <taxon>Bacilli</taxon>
        <taxon>Bacillales</taxon>
        <taxon>Bacillaceae</taxon>
        <taxon>Gracilibacillus</taxon>
    </lineage>
</organism>
<dbReference type="Pfam" id="PF09860">
    <property type="entry name" value="DUF2087"/>
    <property type="match status" value="1"/>
</dbReference>
<accession>A0ABY4GHB7</accession>
<evidence type="ECO:0000313" key="3">
    <source>
        <dbReference type="Proteomes" id="UP000831537"/>
    </source>
</evidence>
<feature type="domain" description="DUF2087" evidence="1">
    <location>
        <begin position="182"/>
        <end position="249"/>
    </location>
</feature>